<dbReference type="RefSeq" id="WP_155458868.1">
    <property type="nucleotide sequence ID" value="NZ_WNHJ01001194.1"/>
</dbReference>
<dbReference type="EMBL" id="WNHJ01001194">
    <property type="protein sequence ID" value="MTV64670.1"/>
    <property type="molecule type" value="Genomic_DNA"/>
</dbReference>
<feature type="compositionally biased region" description="Basic residues" evidence="1">
    <location>
        <begin position="60"/>
        <end position="69"/>
    </location>
</feature>
<evidence type="ECO:0000313" key="2">
    <source>
        <dbReference type="EMBL" id="MTV64670.1"/>
    </source>
</evidence>
<feature type="non-terminal residue" evidence="2">
    <location>
        <position position="69"/>
    </location>
</feature>
<reference evidence="2 3" key="1">
    <citation type="submission" date="2019-11" db="EMBL/GenBank/DDBJ databases">
        <title>Growth characteristics of pneumococcus vary with the chemical composition of the capsule and with environmental conditions.</title>
        <authorList>
            <person name="Tothpal A."/>
            <person name="Desobry K."/>
            <person name="Joshi S."/>
            <person name="Wyllie A.L."/>
            <person name="Weinberger D.M."/>
        </authorList>
    </citation>
    <scope>NUCLEOTIDE SEQUENCE [LARGE SCALE GENOMIC DNA]</scope>
    <source>
        <strain evidence="3">pnumococcus22F</strain>
    </source>
</reference>
<accession>A0A6G2D747</accession>
<name>A0A6G2D747_STREE</name>
<feature type="region of interest" description="Disordered" evidence="1">
    <location>
        <begin position="36"/>
        <end position="69"/>
    </location>
</feature>
<protein>
    <submittedName>
        <fullName evidence="2">Uncharacterized protein</fullName>
    </submittedName>
</protein>
<gene>
    <name evidence="2" type="ORF">GM539_15190</name>
</gene>
<evidence type="ECO:0000256" key="1">
    <source>
        <dbReference type="SAM" id="MobiDB-lite"/>
    </source>
</evidence>
<dbReference type="AlphaFoldDB" id="A0A6G2D747"/>
<proteinExistence type="predicted"/>
<evidence type="ECO:0000313" key="3">
    <source>
        <dbReference type="Proteomes" id="UP000474228"/>
    </source>
</evidence>
<comment type="caution">
    <text evidence="2">The sequence shown here is derived from an EMBL/GenBank/DDBJ whole genome shotgun (WGS) entry which is preliminary data.</text>
</comment>
<organism evidence="2 3">
    <name type="scientific">Streptococcus pneumoniae</name>
    <dbReference type="NCBI Taxonomy" id="1313"/>
    <lineage>
        <taxon>Bacteria</taxon>
        <taxon>Bacillati</taxon>
        <taxon>Bacillota</taxon>
        <taxon>Bacilli</taxon>
        <taxon>Lactobacillales</taxon>
        <taxon>Streptococcaceae</taxon>
        <taxon>Streptococcus</taxon>
    </lineage>
</organism>
<dbReference type="Proteomes" id="UP000474228">
    <property type="component" value="Unassembled WGS sequence"/>
</dbReference>
<sequence length="69" mass="7430">MKNEAAVPKYDPSTEQYRAFMDGYHEEQARQVKAGIGKLEEGPKGGKKGKKAKTAAPASGKKRGRPAKA</sequence>